<dbReference type="InterPro" id="IPR037523">
    <property type="entry name" value="VOC_core"/>
</dbReference>
<evidence type="ECO:0000313" key="3">
    <source>
        <dbReference type="Proteomes" id="UP000201613"/>
    </source>
</evidence>
<evidence type="ECO:0000313" key="2">
    <source>
        <dbReference type="EMBL" id="SMY06547.1"/>
    </source>
</evidence>
<dbReference type="OrthoDB" id="5243302at2"/>
<dbReference type="PANTHER" id="PTHR46142">
    <property type="match status" value="1"/>
</dbReference>
<dbReference type="Gene3D" id="3.10.180.10">
    <property type="entry name" value="2,3-Dihydroxybiphenyl 1,2-Dioxygenase, domain 1"/>
    <property type="match status" value="1"/>
</dbReference>
<dbReference type="SUPFAM" id="SSF54593">
    <property type="entry name" value="Glyoxalase/Bleomycin resistance protein/Dihydroxybiphenyl dioxygenase"/>
    <property type="match status" value="1"/>
</dbReference>
<dbReference type="EMBL" id="FXZK01000001">
    <property type="protein sequence ID" value="SMY06547.1"/>
    <property type="molecule type" value="Genomic_DNA"/>
</dbReference>
<proteinExistence type="predicted"/>
<evidence type="ECO:0000259" key="1">
    <source>
        <dbReference type="PROSITE" id="PS51819"/>
    </source>
</evidence>
<keyword evidence="3" id="KW-1185">Reference proteome</keyword>
<accession>A0A238LA04</accession>
<dbReference type="InterPro" id="IPR029068">
    <property type="entry name" value="Glyas_Bleomycin-R_OHBP_Dase"/>
</dbReference>
<dbReference type="Proteomes" id="UP000201613">
    <property type="component" value="Unassembled WGS sequence"/>
</dbReference>
<dbReference type="AlphaFoldDB" id="A0A238LA04"/>
<organism evidence="2 3">
    <name type="scientific">Flavimaricola marinus</name>
    <dbReference type="NCBI Taxonomy" id="1819565"/>
    <lineage>
        <taxon>Bacteria</taxon>
        <taxon>Pseudomonadati</taxon>
        <taxon>Pseudomonadota</taxon>
        <taxon>Alphaproteobacteria</taxon>
        <taxon>Rhodobacterales</taxon>
        <taxon>Paracoccaceae</taxon>
        <taxon>Flavimaricola</taxon>
    </lineage>
</organism>
<name>A0A238LA04_9RHOB</name>
<dbReference type="PANTHER" id="PTHR46142:SF3">
    <property type="entry name" value="F18B13.24 PROTEIN"/>
    <property type="match status" value="1"/>
</dbReference>
<reference evidence="3" key="1">
    <citation type="submission" date="2017-05" db="EMBL/GenBank/DDBJ databases">
        <authorList>
            <person name="Rodrigo-Torres L."/>
            <person name="Arahal R. D."/>
            <person name="Lucena T."/>
        </authorList>
    </citation>
    <scope>NUCLEOTIDE SEQUENCE [LARGE SCALE GENOMIC DNA]</scope>
    <source>
        <strain evidence="3">CECT 8899</strain>
    </source>
</reference>
<feature type="domain" description="VOC" evidence="1">
    <location>
        <begin position="4"/>
        <end position="121"/>
    </location>
</feature>
<gene>
    <name evidence="2" type="ORF">LOM8899_00674</name>
</gene>
<dbReference type="PROSITE" id="PS51819">
    <property type="entry name" value="VOC"/>
    <property type="match status" value="1"/>
</dbReference>
<protein>
    <recommendedName>
        <fullName evidence="1">VOC domain-containing protein</fullName>
    </recommendedName>
</protein>
<dbReference type="RefSeq" id="WP_093990711.1">
    <property type="nucleotide sequence ID" value="NZ_FXZK01000001.1"/>
</dbReference>
<sequence length="127" mass="14399">MIERLDHINIRTTRLDEMIAWYGKFLGMTTGPRPAFSFPGAWLYANGFALVHLVGVDREPGSDPKDLKLEHGAFRATGYQEMIAKLDAEGERYEIAVLPDFPVVQINVWDPDGNHLHIDYHSDEMTA</sequence>